<gene>
    <name evidence="2" type="ORF">ODALV1_LOCUS23435</name>
</gene>
<feature type="region of interest" description="Disordered" evidence="1">
    <location>
        <begin position="381"/>
        <end position="433"/>
    </location>
</feature>
<feature type="compositionally biased region" description="Polar residues" evidence="1">
    <location>
        <begin position="455"/>
        <end position="486"/>
    </location>
</feature>
<feature type="region of interest" description="Disordered" evidence="1">
    <location>
        <begin position="511"/>
        <end position="538"/>
    </location>
</feature>
<feature type="compositionally biased region" description="Polar residues" evidence="1">
    <location>
        <begin position="107"/>
        <end position="125"/>
    </location>
</feature>
<proteinExistence type="predicted"/>
<keyword evidence="3" id="KW-1185">Reference proteome</keyword>
<organism evidence="2 3">
    <name type="scientific">Orchesella dallaii</name>
    <dbReference type="NCBI Taxonomy" id="48710"/>
    <lineage>
        <taxon>Eukaryota</taxon>
        <taxon>Metazoa</taxon>
        <taxon>Ecdysozoa</taxon>
        <taxon>Arthropoda</taxon>
        <taxon>Hexapoda</taxon>
        <taxon>Collembola</taxon>
        <taxon>Entomobryomorpha</taxon>
        <taxon>Entomobryoidea</taxon>
        <taxon>Orchesellidae</taxon>
        <taxon>Orchesellinae</taxon>
        <taxon>Orchesella</taxon>
    </lineage>
</organism>
<evidence type="ECO:0000256" key="1">
    <source>
        <dbReference type="SAM" id="MobiDB-lite"/>
    </source>
</evidence>
<name>A0ABP1RKZ8_9HEXA</name>
<dbReference type="Proteomes" id="UP001642540">
    <property type="component" value="Unassembled WGS sequence"/>
</dbReference>
<dbReference type="EMBL" id="CAXLJM020000078">
    <property type="protein sequence ID" value="CAL8129765.1"/>
    <property type="molecule type" value="Genomic_DNA"/>
</dbReference>
<evidence type="ECO:0000313" key="2">
    <source>
        <dbReference type="EMBL" id="CAL8129765.1"/>
    </source>
</evidence>
<accession>A0ABP1RKZ8</accession>
<comment type="caution">
    <text evidence="2">The sequence shown here is derived from an EMBL/GenBank/DDBJ whole genome shotgun (WGS) entry which is preliminary data.</text>
</comment>
<evidence type="ECO:0008006" key="4">
    <source>
        <dbReference type="Google" id="ProtNLM"/>
    </source>
</evidence>
<feature type="compositionally biased region" description="Polar residues" evidence="1">
    <location>
        <begin position="381"/>
        <end position="403"/>
    </location>
</feature>
<feature type="compositionally biased region" description="Low complexity" evidence="1">
    <location>
        <begin position="126"/>
        <end position="181"/>
    </location>
</feature>
<reference evidence="2 3" key="1">
    <citation type="submission" date="2024-08" db="EMBL/GenBank/DDBJ databases">
        <authorList>
            <person name="Cucini C."/>
            <person name="Frati F."/>
        </authorList>
    </citation>
    <scope>NUCLEOTIDE SEQUENCE [LARGE SCALE GENOMIC DNA]</scope>
</reference>
<feature type="region of interest" description="Disordered" evidence="1">
    <location>
        <begin position="95"/>
        <end position="181"/>
    </location>
</feature>
<protein>
    <recommendedName>
        <fullName evidence="4">Activity-regulated cytoskeleton-associated protein</fullName>
    </recommendedName>
</protein>
<evidence type="ECO:0000313" key="3">
    <source>
        <dbReference type="Proteomes" id="UP001642540"/>
    </source>
</evidence>
<sequence>MTRHRVTAGFNLALSLQQAEMNANLQTEAQAELPAGLQAQESQPTDSNDQENLEFLPESEVVGLFPVDIVSIVEEDGPLAAVFHDILNNTNGNWNWQQELSGDPHSEQPSSAEMSSQVHSDSGVDSNPQNNPGPSSSATASTSEPSAAGATSSSSAVPGPSSSTAQSSTATHTTTSYTAPRTTFGTSYTHIPFPHPPSLTDMISQVRKYDGTSDPDIWVAQLESDMRYFHFDYEWISRNLDRFLVGDALKWWSSKFPIFSIQYATLNTPLCWQRQFYSITRQLTTFFDQSSQQALNKVKNRKIVFKLGDDPQSYVASKLDILRLCDPVMSESRKIRQLIKGLPFELQQILSLQSITTCDEFLVKLRSLAEVFEENKACNSHNASSNQLSASTKSHSNVQQTQRSRSHDALCHMNTNMSRGRRDNRPKGKNNRTPDGRVICDLCYVVGHVKKYCPQQRSNTPSQPNQTPRFFNNRGRTNFSSQQQRGRNTDNSREYVDEVVNQLLQFFSPPAQNANASNAPAIPQPANASNSQPNRAFRNNFYSQQPTRANNLHSLLQNFLESGNGQVAGCGTSVIPPPQQ</sequence>
<feature type="compositionally biased region" description="Low complexity" evidence="1">
    <location>
        <begin position="511"/>
        <end position="531"/>
    </location>
</feature>
<feature type="region of interest" description="Disordered" evidence="1">
    <location>
        <begin position="454"/>
        <end position="491"/>
    </location>
</feature>